<dbReference type="GO" id="GO:0046983">
    <property type="term" value="F:protein dimerization activity"/>
    <property type="evidence" value="ECO:0007669"/>
    <property type="project" value="InterPro"/>
</dbReference>
<dbReference type="InterPro" id="IPR003656">
    <property type="entry name" value="Znf_BED"/>
</dbReference>
<evidence type="ECO:0000256" key="2">
    <source>
        <dbReference type="ARBA" id="ARBA00022723"/>
    </source>
</evidence>
<proteinExistence type="predicted"/>
<organism evidence="11">
    <name type="scientific">Diabrotica virgifera virgifera</name>
    <name type="common">western corn rootworm</name>
    <dbReference type="NCBI Taxonomy" id="50390"/>
    <lineage>
        <taxon>Eukaryota</taxon>
        <taxon>Metazoa</taxon>
        <taxon>Ecdysozoa</taxon>
        <taxon>Arthropoda</taxon>
        <taxon>Hexapoda</taxon>
        <taxon>Insecta</taxon>
        <taxon>Pterygota</taxon>
        <taxon>Neoptera</taxon>
        <taxon>Endopterygota</taxon>
        <taxon>Coleoptera</taxon>
        <taxon>Polyphaga</taxon>
        <taxon>Cucujiformia</taxon>
        <taxon>Chrysomeloidea</taxon>
        <taxon>Chrysomelidae</taxon>
        <taxon>Galerucinae</taxon>
        <taxon>Diabroticina</taxon>
        <taxon>Diabroticites</taxon>
        <taxon>Diabrotica</taxon>
    </lineage>
</organism>
<keyword evidence="3 9" id="KW-0863">Zinc-finger</keyword>
<dbReference type="InterPro" id="IPR036236">
    <property type="entry name" value="Znf_C2H2_sf"/>
</dbReference>
<dbReference type="PANTHER" id="PTHR46481:SF10">
    <property type="entry name" value="ZINC FINGER BED DOMAIN-CONTAINING PROTEIN 39"/>
    <property type="match status" value="1"/>
</dbReference>
<name>A0A6P7HDM1_DIAVI</name>
<keyword evidence="2" id="KW-0479">Metal-binding</keyword>
<dbReference type="SUPFAM" id="SSF57667">
    <property type="entry name" value="beta-beta-alpha zinc fingers"/>
    <property type="match status" value="1"/>
</dbReference>
<protein>
    <submittedName>
        <fullName evidence="11">Zinc finger BED domain-containing protein 4-like</fullName>
    </submittedName>
</protein>
<dbReference type="InParanoid" id="A0A6P7HDM1"/>
<dbReference type="RefSeq" id="XP_028153865.1">
    <property type="nucleotide sequence ID" value="XM_028298064.1"/>
</dbReference>
<dbReference type="FunCoup" id="A0A6P7HDM1">
    <property type="interactions" value="881"/>
</dbReference>
<dbReference type="PANTHER" id="PTHR46481">
    <property type="entry name" value="ZINC FINGER BED DOMAIN-CONTAINING PROTEIN 4"/>
    <property type="match status" value="1"/>
</dbReference>
<evidence type="ECO:0000256" key="6">
    <source>
        <dbReference type="ARBA" id="ARBA00023125"/>
    </source>
</evidence>
<dbReference type="GO" id="GO:0009791">
    <property type="term" value="P:post-embryonic development"/>
    <property type="evidence" value="ECO:0007669"/>
    <property type="project" value="UniProtKB-ARBA"/>
</dbReference>
<keyword evidence="7" id="KW-0804">Transcription</keyword>
<evidence type="ECO:0000256" key="8">
    <source>
        <dbReference type="ARBA" id="ARBA00023242"/>
    </source>
</evidence>
<dbReference type="AlphaFoldDB" id="A0A6P7HDM1"/>
<dbReference type="Pfam" id="PF05699">
    <property type="entry name" value="Dimer_Tnp_hAT"/>
    <property type="match status" value="1"/>
</dbReference>
<comment type="subcellular location">
    <subcellularLocation>
        <location evidence="1">Nucleus</location>
    </subcellularLocation>
</comment>
<evidence type="ECO:0000256" key="3">
    <source>
        <dbReference type="ARBA" id="ARBA00022771"/>
    </source>
</evidence>
<evidence type="ECO:0000256" key="4">
    <source>
        <dbReference type="ARBA" id="ARBA00022833"/>
    </source>
</evidence>
<gene>
    <name evidence="11" type="primary">LOC114347349</name>
</gene>
<dbReference type="GO" id="GO:0005634">
    <property type="term" value="C:nucleus"/>
    <property type="evidence" value="ECO:0007669"/>
    <property type="project" value="UniProtKB-SubCell"/>
</dbReference>
<feature type="domain" description="BED-type" evidence="10">
    <location>
        <begin position="4"/>
        <end position="56"/>
    </location>
</feature>
<dbReference type="Pfam" id="PF02892">
    <property type="entry name" value="zf-BED"/>
    <property type="match status" value="1"/>
</dbReference>
<dbReference type="InterPro" id="IPR008906">
    <property type="entry name" value="HATC_C_dom"/>
</dbReference>
<evidence type="ECO:0000256" key="1">
    <source>
        <dbReference type="ARBA" id="ARBA00004123"/>
    </source>
</evidence>
<sequence length="631" mass="72552">MSKSNYSEIWTYFTPICDAERAKCKLCNKEYSRKGRTTTAMRNHLKAMHKTEFSKLEECEKRKQDASKSLEQASSSHQIKSFMKQISFQECVDKTKQWDNNSAKSLEVDNFISEMVALEDLPFRFVESVGFVRLIKHLCPSYNLKSRQYFTSFICDKLFCKVSEKILQLLKSFEKLSFTTDIWSDTCSGVSLLSLTCHGITKEFERKMIVLKAEVFNEGRHTGENIAHKLEDILSFWEIPKDKVKCVVRDAGANMKKGVNLLNVEHIDCASHKIQNVLKAGMKAQETVVSAITKCKKMATHFHHSTSAQDELTSIQKRLNQKPLKTIQECTTRWNSTFYMLERILQVKESLCLYASANNKIPQLASDEWMIIEKLIGLLRPFEEITKELSASDVSISSVIPLITTLEKVVHDLDSSDEHIGDTITVLKDELIRKFSGLENEILFSTATFIDPRYKSKFFKNTSTKERVIEHILDLLGDSQTDISCNSSYPNAKRIKLNQSEDHETRNSLSLKEKMSLLMDTSDSEDDMPLLSFQNPVHLLIRKTLTEYSLEKRVAGDVDPLTWWKINKGRYDLLFPEVRQYLVTPPTSVPSERLFSGAGLLYTPHRNRLEGEKASRLLFLKFNIPLLNFDY</sequence>
<evidence type="ECO:0000256" key="5">
    <source>
        <dbReference type="ARBA" id="ARBA00023015"/>
    </source>
</evidence>
<keyword evidence="4" id="KW-0862">Zinc</keyword>
<dbReference type="GO" id="GO:0003677">
    <property type="term" value="F:DNA binding"/>
    <property type="evidence" value="ECO:0007669"/>
    <property type="project" value="UniProtKB-KW"/>
</dbReference>
<evidence type="ECO:0000259" key="10">
    <source>
        <dbReference type="PROSITE" id="PS50808"/>
    </source>
</evidence>
<dbReference type="PROSITE" id="PS50808">
    <property type="entry name" value="ZF_BED"/>
    <property type="match status" value="1"/>
</dbReference>
<keyword evidence="5" id="KW-0805">Transcription regulation</keyword>
<dbReference type="InterPro" id="IPR012337">
    <property type="entry name" value="RNaseH-like_sf"/>
</dbReference>
<dbReference type="SMART" id="SM00614">
    <property type="entry name" value="ZnF_BED"/>
    <property type="match status" value="1"/>
</dbReference>
<evidence type="ECO:0000256" key="7">
    <source>
        <dbReference type="ARBA" id="ARBA00023163"/>
    </source>
</evidence>
<keyword evidence="8" id="KW-0539">Nucleus</keyword>
<evidence type="ECO:0000313" key="11">
    <source>
        <dbReference type="RefSeq" id="XP_028153865.1"/>
    </source>
</evidence>
<evidence type="ECO:0000256" key="9">
    <source>
        <dbReference type="PROSITE-ProRule" id="PRU00027"/>
    </source>
</evidence>
<dbReference type="SUPFAM" id="SSF53098">
    <property type="entry name" value="Ribonuclease H-like"/>
    <property type="match status" value="1"/>
</dbReference>
<keyword evidence="6" id="KW-0238">DNA-binding</keyword>
<accession>A0A6P7HDM1</accession>
<reference evidence="11" key="1">
    <citation type="submission" date="2025-08" db="UniProtKB">
        <authorList>
            <consortium name="RefSeq"/>
        </authorList>
    </citation>
    <scope>IDENTIFICATION</scope>
    <source>
        <tissue evidence="11">Whole insect</tissue>
    </source>
</reference>
<dbReference type="InterPro" id="IPR052035">
    <property type="entry name" value="ZnF_BED_domain_contain"/>
</dbReference>
<dbReference type="GO" id="GO:0008270">
    <property type="term" value="F:zinc ion binding"/>
    <property type="evidence" value="ECO:0007669"/>
    <property type="project" value="UniProtKB-KW"/>
</dbReference>